<evidence type="ECO:0000313" key="6">
    <source>
        <dbReference type="EMBL" id="PUU82251.1"/>
    </source>
</evidence>
<dbReference type="GO" id="GO:0045944">
    <property type="term" value="P:positive regulation of transcription by RNA polymerase II"/>
    <property type="evidence" value="ECO:0007669"/>
    <property type="project" value="TreeGrafter"/>
</dbReference>
<organism evidence="6 7">
    <name type="scientific">Tuber borchii</name>
    <name type="common">White truffle</name>
    <dbReference type="NCBI Taxonomy" id="42251"/>
    <lineage>
        <taxon>Eukaryota</taxon>
        <taxon>Fungi</taxon>
        <taxon>Dikarya</taxon>
        <taxon>Ascomycota</taxon>
        <taxon>Pezizomycotina</taxon>
        <taxon>Pezizomycetes</taxon>
        <taxon>Pezizales</taxon>
        <taxon>Tuberaceae</taxon>
        <taxon>Tuber</taxon>
    </lineage>
</organism>
<dbReference type="PANTHER" id="PTHR10328:SF15">
    <property type="entry name" value="BHLH TRANSCRIPTION FACTOR"/>
    <property type="match status" value="1"/>
</dbReference>
<dbReference type="GO" id="GO:0090575">
    <property type="term" value="C:RNA polymerase II transcription regulator complex"/>
    <property type="evidence" value="ECO:0007669"/>
    <property type="project" value="TreeGrafter"/>
</dbReference>
<feature type="region of interest" description="Disordered" evidence="4">
    <location>
        <begin position="1"/>
        <end position="232"/>
    </location>
</feature>
<keyword evidence="7" id="KW-1185">Reference proteome</keyword>
<dbReference type="PANTHER" id="PTHR10328">
    <property type="entry name" value="PROTEIN MAX MYC-ASSOCIATED FACTOR X"/>
    <property type="match status" value="1"/>
</dbReference>
<feature type="compositionally biased region" description="Polar residues" evidence="4">
    <location>
        <begin position="8"/>
        <end position="34"/>
    </location>
</feature>
<dbReference type="GO" id="GO:0003677">
    <property type="term" value="F:DNA binding"/>
    <property type="evidence" value="ECO:0007669"/>
    <property type="project" value="UniProtKB-KW"/>
</dbReference>
<keyword evidence="3" id="KW-0175">Coiled coil</keyword>
<dbReference type="OrthoDB" id="8964853at2759"/>
<evidence type="ECO:0000256" key="2">
    <source>
        <dbReference type="ARBA" id="ARBA00023242"/>
    </source>
</evidence>
<dbReference type="SUPFAM" id="SSF47459">
    <property type="entry name" value="HLH, helix-loop-helix DNA-binding domain"/>
    <property type="match status" value="1"/>
</dbReference>
<name>A0A2T7A3D6_TUBBO</name>
<evidence type="ECO:0000256" key="1">
    <source>
        <dbReference type="ARBA" id="ARBA00023125"/>
    </source>
</evidence>
<keyword evidence="2" id="KW-0539">Nucleus</keyword>
<evidence type="ECO:0000256" key="3">
    <source>
        <dbReference type="SAM" id="Coils"/>
    </source>
</evidence>
<sequence>MSWDRRQSTSGSAPTTTLPSLANITNGSAVSKPNSVHGHSPPLNQQSGDLRDSGNWSMNSARASNKVSESSFSPQLTLPPIEQHGSSRQHGQDTNNPSFSYNHSPTNSTFAASTTSLHTTPPAGTYQATDVLPTPSPSASRRSSFDSRLGNLNLSSPINGTPAASQVSLASTLQRERGIHSNSPASHRAENGDTNGSSTSNPYGIVRRYTSATGSSNGYTPSHKSNGPARIAPPIIGAPRFPYINGPHPHPNAPSPTKGFPYAFPDPDFAGPPARSSRDGIPGRNSTSSLVGSTASSIYSTNSGLLHPNLADNGNGNFSGGQHAQATNGNQHHHHHLQTRKPSAGASGDSASPPVTPYSRTPELRVSHKLAERKRRKEMKDLFDELRDQLPAERGGKSSKWEVLTKGRLQFLASFYYSGMLITSLAIEYINQIKQSHDTMMRNHENMQRELETLRNDAQNYHAVRNELETLRLSMHVPAQQSYHQQQSSYHQQNHHPGHNVGGSGRMQGIERC</sequence>
<feature type="compositionally biased region" description="Polar residues" evidence="4">
    <location>
        <begin position="84"/>
        <end position="119"/>
    </location>
</feature>
<feature type="compositionally biased region" description="Low complexity" evidence="4">
    <location>
        <begin position="137"/>
        <end position="148"/>
    </location>
</feature>
<feature type="compositionally biased region" description="Low complexity" evidence="4">
    <location>
        <begin position="259"/>
        <end position="274"/>
    </location>
</feature>
<dbReference type="GO" id="GO:0003700">
    <property type="term" value="F:DNA-binding transcription factor activity"/>
    <property type="evidence" value="ECO:0007669"/>
    <property type="project" value="TreeGrafter"/>
</dbReference>
<reference evidence="6 7" key="1">
    <citation type="submission" date="2017-04" db="EMBL/GenBank/DDBJ databases">
        <title>Draft genome sequence of Tuber borchii Vittad., a whitish edible truffle.</title>
        <authorList>
            <consortium name="DOE Joint Genome Institute"/>
            <person name="Murat C."/>
            <person name="Kuo A."/>
            <person name="Barry K.W."/>
            <person name="Clum A."/>
            <person name="Dockter R.B."/>
            <person name="Fauchery L."/>
            <person name="Iotti M."/>
            <person name="Kohler A."/>
            <person name="Labutti K."/>
            <person name="Lindquist E.A."/>
            <person name="Lipzen A."/>
            <person name="Ohm R.A."/>
            <person name="Wang M."/>
            <person name="Grigoriev I.V."/>
            <person name="Zambonelli A."/>
            <person name="Martin F.M."/>
        </authorList>
    </citation>
    <scope>NUCLEOTIDE SEQUENCE [LARGE SCALE GENOMIC DNA]</scope>
    <source>
        <strain evidence="6 7">Tbo3840</strain>
    </source>
</reference>
<dbReference type="AlphaFoldDB" id="A0A2T7A3D6"/>
<dbReference type="GO" id="GO:0046983">
    <property type="term" value="F:protein dimerization activity"/>
    <property type="evidence" value="ECO:0007669"/>
    <property type="project" value="InterPro"/>
</dbReference>
<feature type="domain" description="BHLH" evidence="5">
    <location>
        <begin position="363"/>
        <end position="414"/>
    </location>
</feature>
<feature type="region of interest" description="Disordered" evidence="4">
    <location>
        <begin position="307"/>
        <end position="373"/>
    </location>
</feature>
<dbReference type="InterPro" id="IPR011598">
    <property type="entry name" value="bHLH_dom"/>
</dbReference>
<dbReference type="EMBL" id="NESQ01000031">
    <property type="protein sequence ID" value="PUU82251.1"/>
    <property type="molecule type" value="Genomic_DNA"/>
</dbReference>
<feature type="compositionally biased region" description="Polar residues" evidence="4">
    <location>
        <begin position="210"/>
        <end position="225"/>
    </location>
</feature>
<feature type="compositionally biased region" description="Low complexity" evidence="4">
    <location>
        <begin position="342"/>
        <end position="353"/>
    </location>
</feature>
<feature type="region of interest" description="Disordered" evidence="4">
    <location>
        <begin position="244"/>
        <end position="292"/>
    </location>
</feature>
<feature type="coiled-coil region" evidence="3">
    <location>
        <begin position="430"/>
        <end position="471"/>
    </location>
</feature>
<protein>
    <recommendedName>
        <fullName evidence="5">BHLH domain-containing protein</fullName>
    </recommendedName>
</protein>
<proteinExistence type="predicted"/>
<feature type="compositionally biased region" description="Polar residues" evidence="4">
    <location>
        <begin position="150"/>
        <end position="173"/>
    </location>
</feature>
<evidence type="ECO:0000313" key="7">
    <source>
        <dbReference type="Proteomes" id="UP000244722"/>
    </source>
</evidence>
<dbReference type="STRING" id="42251.A0A2T7A3D6"/>
<feature type="compositionally biased region" description="Polar residues" evidence="4">
    <location>
        <begin position="312"/>
        <end position="330"/>
    </location>
</feature>
<keyword evidence="1" id="KW-0238">DNA-binding</keyword>
<evidence type="ECO:0000256" key="4">
    <source>
        <dbReference type="SAM" id="MobiDB-lite"/>
    </source>
</evidence>
<dbReference type="Gene3D" id="4.10.280.10">
    <property type="entry name" value="Helix-loop-helix DNA-binding domain"/>
    <property type="match status" value="1"/>
</dbReference>
<dbReference type="InterPro" id="IPR036638">
    <property type="entry name" value="HLH_DNA-bd_sf"/>
</dbReference>
<evidence type="ECO:0000259" key="5">
    <source>
        <dbReference type="PROSITE" id="PS50888"/>
    </source>
</evidence>
<comment type="caution">
    <text evidence="6">The sequence shown here is derived from an EMBL/GenBank/DDBJ whole genome shotgun (WGS) entry which is preliminary data.</text>
</comment>
<feature type="region of interest" description="Disordered" evidence="4">
    <location>
        <begin position="485"/>
        <end position="513"/>
    </location>
</feature>
<dbReference type="Proteomes" id="UP000244722">
    <property type="component" value="Unassembled WGS sequence"/>
</dbReference>
<accession>A0A2T7A3D6</accession>
<dbReference type="PROSITE" id="PS50888">
    <property type="entry name" value="BHLH"/>
    <property type="match status" value="1"/>
</dbReference>
<gene>
    <name evidence="6" type="ORF">B9Z19DRAFT_464310</name>
</gene>
<dbReference type="Pfam" id="PF00010">
    <property type="entry name" value="HLH"/>
    <property type="match status" value="1"/>
</dbReference>
<feature type="compositionally biased region" description="Polar residues" evidence="4">
    <location>
        <begin position="192"/>
        <end position="202"/>
    </location>
</feature>
<dbReference type="SMART" id="SM00353">
    <property type="entry name" value="HLH"/>
    <property type="match status" value="1"/>
</dbReference>
<feature type="compositionally biased region" description="Polar residues" evidence="4">
    <location>
        <begin position="42"/>
        <end position="76"/>
    </location>
</feature>